<dbReference type="Pfam" id="PF16986">
    <property type="entry name" value="CzcE"/>
    <property type="match status" value="1"/>
</dbReference>
<dbReference type="OrthoDB" id="8720747at2"/>
<evidence type="ECO:0000313" key="2">
    <source>
        <dbReference type="EMBL" id="TFW29471.1"/>
    </source>
</evidence>
<dbReference type="Gene3D" id="2.60.40.2280">
    <property type="entry name" value="Heavy-metal resistance protein CzcE"/>
    <property type="match status" value="1"/>
</dbReference>
<name>A0A4Y9SS80_9BURK</name>
<evidence type="ECO:0000256" key="1">
    <source>
        <dbReference type="SAM" id="SignalP"/>
    </source>
</evidence>
<keyword evidence="1" id="KW-0732">Signal</keyword>
<dbReference type="InterPro" id="IPR031560">
    <property type="entry name" value="CzcE"/>
</dbReference>
<evidence type="ECO:0000313" key="3">
    <source>
        <dbReference type="Proteomes" id="UP000297729"/>
    </source>
</evidence>
<protein>
    <submittedName>
        <fullName evidence="2">CzcE family metal-binding protein</fullName>
    </submittedName>
</protein>
<dbReference type="Proteomes" id="UP000297729">
    <property type="component" value="Unassembled WGS sequence"/>
</dbReference>
<sequence length="112" mass="11630">MNIKHTIAIAALSALALTGAAHAAPPSGTAADYGVAVPAAAAQRAITINADTKWVNVTDGETVRFDVNGQSFTWHFSTYPQISSFDLARIAPAGVTAGSVRVYIATNPLYRG</sequence>
<dbReference type="RefSeq" id="WP_135200247.1">
    <property type="nucleotide sequence ID" value="NZ_SPVG01000034.1"/>
</dbReference>
<accession>A0A4Y9SS80</accession>
<feature type="chain" id="PRO_5021238394" evidence="1">
    <location>
        <begin position="24"/>
        <end position="112"/>
    </location>
</feature>
<keyword evidence="3" id="KW-1185">Reference proteome</keyword>
<dbReference type="EMBL" id="SPVG01000034">
    <property type="protein sequence ID" value="TFW29471.1"/>
    <property type="molecule type" value="Genomic_DNA"/>
</dbReference>
<dbReference type="InterPro" id="IPR038674">
    <property type="entry name" value="CzcE_sf"/>
</dbReference>
<proteinExistence type="predicted"/>
<feature type="signal peptide" evidence="1">
    <location>
        <begin position="1"/>
        <end position="23"/>
    </location>
</feature>
<dbReference type="AlphaFoldDB" id="A0A4Y9SS80"/>
<organism evidence="2 3">
    <name type="scientific">Duganella callida</name>
    <dbReference type="NCBI Taxonomy" id="2561932"/>
    <lineage>
        <taxon>Bacteria</taxon>
        <taxon>Pseudomonadati</taxon>
        <taxon>Pseudomonadota</taxon>
        <taxon>Betaproteobacteria</taxon>
        <taxon>Burkholderiales</taxon>
        <taxon>Oxalobacteraceae</taxon>
        <taxon>Telluria group</taxon>
        <taxon>Duganella</taxon>
    </lineage>
</organism>
<comment type="caution">
    <text evidence="2">The sequence shown here is derived from an EMBL/GenBank/DDBJ whole genome shotgun (WGS) entry which is preliminary data.</text>
</comment>
<reference evidence="2 3" key="1">
    <citation type="submission" date="2019-03" db="EMBL/GenBank/DDBJ databases">
        <title>Draft Genome Sequence of Duganella callidus sp. nov., a Novel Duganella Species Isolated from Cultivated Soil.</title>
        <authorList>
            <person name="Raths R."/>
            <person name="Peta V."/>
            <person name="Bucking H."/>
        </authorList>
    </citation>
    <scope>NUCLEOTIDE SEQUENCE [LARGE SCALE GENOMIC DNA]</scope>
    <source>
        <strain evidence="2 3">DN04</strain>
    </source>
</reference>
<gene>
    <name evidence="2" type="ORF">E4L98_03825</name>
</gene>